<dbReference type="Proteomes" id="UP000094626">
    <property type="component" value="Chromosome"/>
</dbReference>
<dbReference type="GO" id="GO:0006355">
    <property type="term" value="P:regulation of DNA-templated transcription"/>
    <property type="evidence" value="ECO:0007669"/>
    <property type="project" value="InterPro"/>
</dbReference>
<reference evidence="4" key="1">
    <citation type="journal article" date="2017" name="J. Biotechnol.">
        <title>Complete genome sequence of Novosphingobium resinovorum SA1, a versatile xenobiotic-degrading bacterium capable of utilizing sulfanilic acid.</title>
        <authorList>
            <person name="Hegedus B."/>
            <person name="Kos P.B."/>
            <person name="Balint B."/>
            <person name="Maroti G."/>
            <person name="Gan H.M."/>
            <person name="Perei K."/>
            <person name="Rakhely G."/>
        </authorList>
    </citation>
    <scope>NUCLEOTIDE SEQUENCE [LARGE SCALE GENOMIC DNA]</scope>
    <source>
        <strain evidence="4">SA1</strain>
    </source>
</reference>
<dbReference type="SMART" id="SM00421">
    <property type="entry name" value="HTH_LUXR"/>
    <property type="match status" value="1"/>
</dbReference>
<dbReference type="AlphaFoldDB" id="A0A1D8A0K5"/>
<accession>A0A1D8A0K5</accession>
<organism evidence="3 4">
    <name type="scientific">Novosphingobium resinovorum</name>
    <dbReference type="NCBI Taxonomy" id="158500"/>
    <lineage>
        <taxon>Bacteria</taxon>
        <taxon>Pseudomonadati</taxon>
        <taxon>Pseudomonadota</taxon>
        <taxon>Alphaproteobacteria</taxon>
        <taxon>Sphingomonadales</taxon>
        <taxon>Sphingomonadaceae</taxon>
        <taxon>Novosphingobium</taxon>
    </lineage>
</organism>
<dbReference type="Gene3D" id="1.10.10.10">
    <property type="entry name" value="Winged helix-like DNA-binding domain superfamily/Winged helix DNA-binding domain"/>
    <property type="match status" value="1"/>
</dbReference>
<evidence type="ECO:0000259" key="2">
    <source>
        <dbReference type="SMART" id="SM00421"/>
    </source>
</evidence>
<keyword evidence="4" id="KW-1185">Reference proteome</keyword>
<feature type="transmembrane region" description="Helical" evidence="1">
    <location>
        <begin position="158"/>
        <end position="182"/>
    </location>
</feature>
<dbReference type="Pfam" id="PF00196">
    <property type="entry name" value="GerE"/>
    <property type="match status" value="1"/>
</dbReference>
<keyword evidence="1" id="KW-0472">Membrane</keyword>
<name>A0A1D8A0K5_9SPHN</name>
<proteinExistence type="predicted"/>
<dbReference type="KEGG" id="nre:BES08_01890"/>
<keyword evidence="1" id="KW-1133">Transmembrane helix</keyword>
<sequence length="185" mass="19929">MADRNLNEHGANRVQGAGLQHVFPGLTPKQHEVLRFVSENRTSKEIAWELGISESAVNQRIEGVRIRAGSPPRAELARTYRQYLLDQDAPCNPIPDKIPQVPEVLPDASVRAQDEPAASLALSDAMTYTVTAPWQRENYGQIVPEVLDGANAGLSRTAAMVAIAGGMLLVAMVGLGVVRALADLI</sequence>
<gene>
    <name evidence="3" type="ORF">BES08_01890</name>
</gene>
<dbReference type="InterPro" id="IPR000792">
    <property type="entry name" value="Tscrpt_reg_LuxR_C"/>
</dbReference>
<feature type="domain" description="HTH luxR-type" evidence="2">
    <location>
        <begin position="23"/>
        <end position="80"/>
    </location>
</feature>
<evidence type="ECO:0000256" key="1">
    <source>
        <dbReference type="SAM" id="Phobius"/>
    </source>
</evidence>
<dbReference type="InterPro" id="IPR016032">
    <property type="entry name" value="Sig_transdc_resp-reg_C-effctor"/>
</dbReference>
<evidence type="ECO:0000313" key="4">
    <source>
        <dbReference type="Proteomes" id="UP000094626"/>
    </source>
</evidence>
<dbReference type="InterPro" id="IPR036388">
    <property type="entry name" value="WH-like_DNA-bd_sf"/>
</dbReference>
<dbReference type="EMBL" id="CP017075">
    <property type="protein sequence ID" value="AOR75644.1"/>
    <property type="molecule type" value="Genomic_DNA"/>
</dbReference>
<dbReference type="GO" id="GO:0003677">
    <property type="term" value="F:DNA binding"/>
    <property type="evidence" value="ECO:0007669"/>
    <property type="project" value="InterPro"/>
</dbReference>
<keyword evidence="1" id="KW-0812">Transmembrane</keyword>
<evidence type="ECO:0000313" key="3">
    <source>
        <dbReference type="EMBL" id="AOR75644.1"/>
    </source>
</evidence>
<protein>
    <submittedName>
        <fullName evidence="3">LuxR family transcriptional regulator</fullName>
    </submittedName>
</protein>
<dbReference type="SUPFAM" id="SSF46894">
    <property type="entry name" value="C-terminal effector domain of the bipartite response regulators"/>
    <property type="match status" value="1"/>
</dbReference>